<evidence type="ECO:0000313" key="1">
    <source>
        <dbReference type="EMBL" id="MPM77694.1"/>
    </source>
</evidence>
<protein>
    <submittedName>
        <fullName evidence="1">Uncharacterized protein</fullName>
    </submittedName>
</protein>
<comment type="caution">
    <text evidence="1">The sequence shown here is derived from an EMBL/GenBank/DDBJ whole genome shotgun (WGS) entry which is preliminary data.</text>
</comment>
<proteinExistence type="predicted"/>
<accession>A0A645CL79</accession>
<reference evidence="1" key="1">
    <citation type="submission" date="2019-08" db="EMBL/GenBank/DDBJ databases">
        <authorList>
            <person name="Kucharzyk K."/>
            <person name="Murdoch R.W."/>
            <person name="Higgins S."/>
            <person name="Loffler F."/>
        </authorList>
    </citation>
    <scope>NUCLEOTIDE SEQUENCE</scope>
</reference>
<organism evidence="1">
    <name type="scientific">bioreactor metagenome</name>
    <dbReference type="NCBI Taxonomy" id="1076179"/>
    <lineage>
        <taxon>unclassified sequences</taxon>
        <taxon>metagenomes</taxon>
        <taxon>ecological metagenomes</taxon>
    </lineage>
</organism>
<sequence length="75" mass="8550">MMGTGEHRHGHGRRIGRTLATRDHHQALAYGFVSQTFPIREGQQHLATRALVQRQQIAFLHVVGKRMRRRNAIGA</sequence>
<gene>
    <name evidence="1" type="ORF">SDC9_124702</name>
</gene>
<dbReference type="EMBL" id="VSSQ01028113">
    <property type="protein sequence ID" value="MPM77694.1"/>
    <property type="molecule type" value="Genomic_DNA"/>
</dbReference>
<name>A0A645CL79_9ZZZZ</name>
<dbReference type="AlphaFoldDB" id="A0A645CL79"/>